<dbReference type="EMBL" id="LXQA010977965">
    <property type="protein sequence ID" value="MCI79630.1"/>
    <property type="molecule type" value="Genomic_DNA"/>
</dbReference>
<name>A0A392UZS1_9FABA</name>
<organism evidence="1 2">
    <name type="scientific">Trifolium medium</name>
    <dbReference type="NCBI Taxonomy" id="97028"/>
    <lineage>
        <taxon>Eukaryota</taxon>
        <taxon>Viridiplantae</taxon>
        <taxon>Streptophyta</taxon>
        <taxon>Embryophyta</taxon>
        <taxon>Tracheophyta</taxon>
        <taxon>Spermatophyta</taxon>
        <taxon>Magnoliopsida</taxon>
        <taxon>eudicotyledons</taxon>
        <taxon>Gunneridae</taxon>
        <taxon>Pentapetalae</taxon>
        <taxon>rosids</taxon>
        <taxon>fabids</taxon>
        <taxon>Fabales</taxon>
        <taxon>Fabaceae</taxon>
        <taxon>Papilionoideae</taxon>
        <taxon>50 kb inversion clade</taxon>
        <taxon>NPAAA clade</taxon>
        <taxon>Hologalegina</taxon>
        <taxon>IRL clade</taxon>
        <taxon>Trifolieae</taxon>
        <taxon>Trifolium</taxon>
    </lineage>
</organism>
<evidence type="ECO:0000313" key="2">
    <source>
        <dbReference type="Proteomes" id="UP000265520"/>
    </source>
</evidence>
<proteinExistence type="predicted"/>
<keyword evidence="2" id="KW-1185">Reference proteome</keyword>
<dbReference type="AlphaFoldDB" id="A0A392UZS1"/>
<accession>A0A392UZS1</accession>
<feature type="non-terminal residue" evidence="1">
    <location>
        <position position="16"/>
    </location>
</feature>
<dbReference type="Proteomes" id="UP000265520">
    <property type="component" value="Unassembled WGS sequence"/>
</dbReference>
<evidence type="ECO:0000313" key="1">
    <source>
        <dbReference type="EMBL" id="MCI79630.1"/>
    </source>
</evidence>
<protein>
    <submittedName>
        <fullName evidence="1">Uncharacterized protein</fullName>
    </submittedName>
</protein>
<comment type="caution">
    <text evidence="1">The sequence shown here is derived from an EMBL/GenBank/DDBJ whole genome shotgun (WGS) entry which is preliminary data.</text>
</comment>
<sequence length="16" mass="1832">MHDGDCETNGNKQDMH</sequence>
<reference evidence="1 2" key="1">
    <citation type="journal article" date="2018" name="Front. Plant Sci.">
        <title>Red Clover (Trifolium pratense) and Zigzag Clover (T. medium) - A Picture of Genomic Similarities and Differences.</title>
        <authorList>
            <person name="Dluhosova J."/>
            <person name="Istvanek J."/>
            <person name="Nedelnik J."/>
            <person name="Repkova J."/>
        </authorList>
    </citation>
    <scope>NUCLEOTIDE SEQUENCE [LARGE SCALE GENOMIC DNA]</scope>
    <source>
        <strain evidence="2">cv. 10/8</strain>
        <tissue evidence="1">Leaf</tissue>
    </source>
</reference>